<keyword evidence="4" id="KW-0012">Acyltransferase</keyword>
<dbReference type="InterPro" id="IPR050680">
    <property type="entry name" value="YpeA/RimI_acetyltransf"/>
</dbReference>
<dbReference type="EMBL" id="CAEZXM010000234">
    <property type="protein sequence ID" value="CAB4700315.1"/>
    <property type="molecule type" value="Genomic_DNA"/>
</dbReference>
<dbReference type="PANTHER" id="PTHR43420">
    <property type="entry name" value="ACETYLTRANSFERASE"/>
    <property type="match status" value="1"/>
</dbReference>
<dbReference type="PROSITE" id="PS51186">
    <property type="entry name" value="GNAT"/>
    <property type="match status" value="1"/>
</dbReference>
<dbReference type="Pfam" id="PF00583">
    <property type="entry name" value="Acetyltransf_1"/>
    <property type="match status" value="1"/>
</dbReference>
<feature type="domain" description="N-acetyltransferase" evidence="5">
    <location>
        <begin position="17"/>
        <end position="163"/>
    </location>
</feature>
<accession>A0A6J6PU77</accession>
<reference evidence="6" key="1">
    <citation type="submission" date="2020-05" db="EMBL/GenBank/DDBJ databases">
        <authorList>
            <person name="Chiriac C."/>
            <person name="Salcher M."/>
            <person name="Ghai R."/>
            <person name="Kavagutti S V."/>
        </authorList>
    </citation>
    <scope>NUCLEOTIDE SEQUENCE</scope>
</reference>
<sequence>MSVLSRLLHRDVPARGLEILPMRRRDFTAIQVIEHQVYPQPWSINVFLNEIELAKQGQRYYTVGYRSGELMGYAGMMLVLEEAHITNIATDPKRRRSGIARHLLADLAWEARGKGCTGLTLEVRISNVAAQGLYHLFGFEPAGVRPRYYENSEDAIVMWCHNIDSPEYAARLRLLCPDVAEIRGES</sequence>
<dbReference type="GO" id="GO:0008080">
    <property type="term" value="F:N-acetyltransferase activity"/>
    <property type="evidence" value="ECO:0007669"/>
    <property type="project" value="InterPro"/>
</dbReference>
<dbReference type="InterPro" id="IPR016181">
    <property type="entry name" value="Acyl_CoA_acyltransferase"/>
</dbReference>
<dbReference type="CDD" id="cd04301">
    <property type="entry name" value="NAT_SF"/>
    <property type="match status" value="1"/>
</dbReference>
<dbReference type="AlphaFoldDB" id="A0A6J6PU77"/>
<keyword evidence="2" id="KW-0963">Cytoplasm</keyword>
<evidence type="ECO:0000256" key="1">
    <source>
        <dbReference type="ARBA" id="ARBA00005395"/>
    </source>
</evidence>
<evidence type="ECO:0000256" key="4">
    <source>
        <dbReference type="ARBA" id="ARBA00023315"/>
    </source>
</evidence>
<evidence type="ECO:0000259" key="5">
    <source>
        <dbReference type="PROSITE" id="PS51186"/>
    </source>
</evidence>
<gene>
    <name evidence="6" type="ORF">UFOPK2366_01238</name>
</gene>
<evidence type="ECO:0000256" key="3">
    <source>
        <dbReference type="ARBA" id="ARBA00022679"/>
    </source>
</evidence>
<proteinExistence type="inferred from homology"/>
<dbReference type="NCBIfam" id="TIGR01575">
    <property type="entry name" value="rimI"/>
    <property type="match status" value="1"/>
</dbReference>
<dbReference type="SUPFAM" id="SSF55729">
    <property type="entry name" value="Acyl-CoA N-acyltransferases (Nat)"/>
    <property type="match status" value="1"/>
</dbReference>
<protein>
    <submittedName>
        <fullName evidence="6">Unannotated protein</fullName>
    </submittedName>
</protein>
<keyword evidence="3" id="KW-0808">Transferase</keyword>
<comment type="similarity">
    <text evidence="1">Belongs to the acetyltransferase family. RimI subfamily.</text>
</comment>
<evidence type="ECO:0000256" key="2">
    <source>
        <dbReference type="ARBA" id="ARBA00022490"/>
    </source>
</evidence>
<dbReference type="Gene3D" id="3.40.630.30">
    <property type="match status" value="1"/>
</dbReference>
<name>A0A6J6PU77_9ZZZZ</name>
<dbReference type="InterPro" id="IPR000182">
    <property type="entry name" value="GNAT_dom"/>
</dbReference>
<dbReference type="PANTHER" id="PTHR43420:SF44">
    <property type="entry name" value="ACETYLTRANSFERASE YPEA"/>
    <property type="match status" value="1"/>
</dbReference>
<organism evidence="6">
    <name type="scientific">freshwater metagenome</name>
    <dbReference type="NCBI Taxonomy" id="449393"/>
    <lineage>
        <taxon>unclassified sequences</taxon>
        <taxon>metagenomes</taxon>
        <taxon>ecological metagenomes</taxon>
    </lineage>
</organism>
<evidence type="ECO:0000313" key="6">
    <source>
        <dbReference type="EMBL" id="CAB4700315.1"/>
    </source>
</evidence>
<dbReference type="InterPro" id="IPR006464">
    <property type="entry name" value="AcTrfase_RimI/Ard1"/>
</dbReference>